<dbReference type="InterPro" id="IPR005754">
    <property type="entry name" value="Sortase"/>
</dbReference>
<evidence type="ECO:0000256" key="2">
    <source>
        <dbReference type="PIRSR" id="PIRSR605754-1"/>
    </source>
</evidence>
<organism evidence="5 6">
    <name type="scientific">Alloscardovia theropitheci</name>
    <dbReference type="NCBI Taxonomy" id="2496842"/>
    <lineage>
        <taxon>Bacteria</taxon>
        <taxon>Bacillati</taxon>
        <taxon>Actinomycetota</taxon>
        <taxon>Actinomycetes</taxon>
        <taxon>Bifidobacteriales</taxon>
        <taxon>Bifidobacteriaceae</taxon>
        <taxon>Alloscardovia</taxon>
    </lineage>
</organism>
<dbReference type="Gene3D" id="2.40.260.10">
    <property type="entry name" value="Sortase"/>
    <property type="match status" value="1"/>
</dbReference>
<keyword evidence="4" id="KW-1133">Transmembrane helix</keyword>
<comment type="caution">
    <text evidence="5">The sequence shown here is derived from an EMBL/GenBank/DDBJ whole genome shotgun (WGS) entry which is preliminary data.</text>
</comment>
<keyword evidence="4" id="KW-0472">Membrane</keyword>
<gene>
    <name evidence="5" type="ORF">EJ419_04750</name>
</gene>
<dbReference type="NCBIfam" id="TIGR01076">
    <property type="entry name" value="sortase_fam"/>
    <property type="match status" value="1"/>
</dbReference>
<dbReference type="GO" id="GO:0016787">
    <property type="term" value="F:hydrolase activity"/>
    <property type="evidence" value="ECO:0007669"/>
    <property type="project" value="UniProtKB-KW"/>
</dbReference>
<feature type="compositionally biased region" description="Basic and acidic residues" evidence="3">
    <location>
        <begin position="1"/>
        <end position="10"/>
    </location>
</feature>
<feature type="transmembrane region" description="Helical" evidence="4">
    <location>
        <begin position="322"/>
        <end position="343"/>
    </location>
</feature>
<feature type="compositionally biased region" description="Polar residues" evidence="3">
    <location>
        <begin position="102"/>
        <end position="119"/>
    </location>
</feature>
<evidence type="ECO:0000256" key="4">
    <source>
        <dbReference type="SAM" id="Phobius"/>
    </source>
</evidence>
<dbReference type="OrthoDB" id="5242879at2"/>
<proteinExistence type="predicted"/>
<accession>A0A4R0R037</accession>
<evidence type="ECO:0000313" key="6">
    <source>
        <dbReference type="Proteomes" id="UP000291289"/>
    </source>
</evidence>
<feature type="compositionally biased region" description="Polar residues" evidence="3">
    <location>
        <begin position="11"/>
        <end position="23"/>
    </location>
</feature>
<feature type="active site" description="Acyl-thioester intermediate" evidence="2">
    <location>
        <position position="262"/>
    </location>
</feature>
<keyword evidence="1" id="KW-0378">Hydrolase</keyword>
<dbReference type="InterPro" id="IPR042003">
    <property type="entry name" value="Sortase_E"/>
</dbReference>
<sequence length="417" mass="45970">MTDETTKTESDFQVDNNPDTADTSRASTSGSKRAAKSASKSKRARYKALHKTVNPESIKRRRIINTTLGVIGEVFLTFAVVCALYIVWQLWWTGVEAEKTQINDSTTSSWTAPASQDGSTKIAPDNSPDTAPVQEGSYSYGATLGKLYIPRFGQNWSRTLVEGTDDAQLNRHGLGHYSDTQKPGEVGNFAIAGHRAGYGEPLGNADQLTKGDYIVMRTQDYWYVYQYDSTEIVTPDKYDVIAPVPGKTGATPTERYITLTTCEPKYATATHRLIVHGKLVGWSKVADGVPSVLAQKSSDGKVTFTTDSARSLSSRIPELSTVALWLVVAYVVIAIAGAVAWRWPALRAYMERDKDERGFFSLYGWFMRIQPGIMPVRIVLAVIAALLVAVVLFKWGYPWAATHIPYLQVSSNYVAVN</sequence>
<reference evidence="5 6" key="1">
    <citation type="submission" date="2018-12" db="EMBL/GenBank/DDBJ databases">
        <title>Alloscrdovia theropitheci sp. nov: a novel taxon from the feces of the bleeding-herat monkey (Theropithecus geleda).</title>
        <authorList>
            <person name="Modesto M."/>
        </authorList>
    </citation>
    <scope>NUCLEOTIDE SEQUENCE [LARGE SCALE GENOMIC DNA]</scope>
    <source>
        <strain evidence="5 6">GLDI4/2</strain>
    </source>
</reference>
<name>A0A4R0R037_9BIFI</name>
<dbReference type="NCBIfam" id="NF033747">
    <property type="entry name" value="class_E_sortase"/>
    <property type="match status" value="1"/>
</dbReference>
<evidence type="ECO:0000313" key="5">
    <source>
        <dbReference type="EMBL" id="TCD54346.1"/>
    </source>
</evidence>
<feature type="active site" description="Proton donor/acceptor" evidence="2">
    <location>
        <position position="194"/>
    </location>
</feature>
<feature type="region of interest" description="Disordered" evidence="3">
    <location>
        <begin position="102"/>
        <end position="135"/>
    </location>
</feature>
<keyword evidence="4" id="KW-0812">Transmembrane</keyword>
<feature type="compositionally biased region" description="Basic residues" evidence="3">
    <location>
        <begin position="33"/>
        <end position="47"/>
    </location>
</feature>
<dbReference type="AlphaFoldDB" id="A0A4R0R037"/>
<feature type="transmembrane region" description="Helical" evidence="4">
    <location>
        <begin position="68"/>
        <end position="92"/>
    </location>
</feature>
<evidence type="ECO:0000256" key="1">
    <source>
        <dbReference type="ARBA" id="ARBA00022801"/>
    </source>
</evidence>
<dbReference type="InterPro" id="IPR023365">
    <property type="entry name" value="Sortase_dom-sf"/>
</dbReference>
<dbReference type="Proteomes" id="UP000291289">
    <property type="component" value="Unassembled WGS sequence"/>
</dbReference>
<keyword evidence="6" id="KW-1185">Reference proteome</keyword>
<feature type="region of interest" description="Disordered" evidence="3">
    <location>
        <begin position="1"/>
        <end position="47"/>
    </location>
</feature>
<dbReference type="EMBL" id="RXLP01000019">
    <property type="protein sequence ID" value="TCD54346.1"/>
    <property type="molecule type" value="Genomic_DNA"/>
</dbReference>
<dbReference type="SUPFAM" id="SSF63817">
    <property type="entry name" value="Sortase"/>
    <property type="match status" value="1"/>
</dbReference>
<dbReference type="CDD" id="cd05830">
    <property type="entry name" value="Sortase_E"/>
    <property type="match status" value="1"/>
</dbReference>
<dbReference type="Pfam" id="PF04203">
    <property type="entry name" value="Sortase"/>
    <property type="match status" value="1"/>
</dbReference>
<dbReference type="InterPro" id="IPR053465">
    <property type="entry name" value="Sortase_Class_E"/>
</dbReference>
<evidence type="ECO:0000256" key="3">
    <source>
        <dbReference type="SAM" id="MobiDB-lite"/>
    </source>
</evidence>
<feature type="transmembrane region" description="Helical" evidence="4">
    <location>
        <begin position="376"/>
        <end position="397"/>
    </location>
</feature>
<protein>
    <submittedName>
        <fullName evidence="5">Class E sortase</fullName>
    </submittedName>
</protein>
<dbReference type="RefSeq" id="WP_131284103.1">
    <property type="nucleotide sequence ID" value="NZ_RXLP01000019.1"/>
</dbReference>